<feature type="domain" description="NACHT" evidence="2">
    <location>
        <begin position="310"/>
        <end position="429"/>
    </location>
</feature>
<dbReference type="InterPro" id="IPR007111">
    <property type="entry name" value="NACHT_NTPase"/>
</dbReference>
<protein>
    <submittedName>
        <fullName evidence="3">Protein NLRC5</fullName>
    </submittedName>
</protein>
<dbReference type="PROSITE" id="PS50837">
    <property type="entry name" value="NACHT"/>
    <property type="match status" value="1"/>
</dbReference>
<name>A0AA35SAR3_GEOBA</name>
<dbReference type="AlphaFoldDB" id="A0AA35SAR3"/>
<sequence>MKDMMRSPESQQEKTISLVDAVDETIKSKPDLLFVFIEVLLEDEDLQAVGREMSRETGILHPDRTHARLPNIPLPTTDGTGRARGSQETMPTTAGNTVSQLDIALPLIGDGISAPQSGLSRVLTNYKSYLQSIYNARALAPADKYLPTLDAPYINLAMIIRGRYDTEQRDEFTRRTLHGGVDQILQSKVPIEIEDLLTFEWKDDYLFILPYLKALIQEFSKSGGMPVVIIPEEIDIANADSSYSRLAAITRGMILWSKKPVNIEELLTFDWKDNYLLILPFLKALIQKSSVSKETRPDLLTQQDRGEPGRFILVEGPPGIGKSTFAWEACRRWDDIESLRGYHTVVLLKLREKWVLNATALSDLFRHPVQPSDSKDIAKELHDSHGCNLLLVLDGFDEVSHSFHKDSVIKRILCRQLLPKCAIILTTRPVAKSALRSICQPKVDKHVEIIGFTEEERVRYITKVFSNKPELQANFLKYMFLVPHIKSMMYIPLNCAIIAQVYYESQSSRHLLAIPKTRTQLYQALTHSILVRHMRMKKPNHECTSMLPEGLNKRDKNKFRVLAQFAFVNYHQGGSRLKQVTFFKEDIPEGFVSFGFMNESTEMYASRGMERTLSFLHLSLQEYLAAWHLADTFSTEFQVA</sequence>
<evidence type="ECO:0000313" key="3">
    <source>
        <dbReference type="EMBL" id="CAI8025773.1"/>
    </source>
</evidence>
<gene>
    <name evidence="3" type="ORF">GBAR_LOCUS14863</name>
</gene>
<accession>A0AA35SAR3</accession>
<reference evidence="3" key="1">
    <citation type="submission" date="2023-03" db="EMBL/GenBank/DDBJ databases">
        <authorList>
            <person name="Steffen K."/>
            <person name="Cardenas P."/>
        </authorList>
    </citation>
    <scope>NUCLEOTIDE SEQUENCE</scope>
</reference>
<dbReference type="PANTHER" id="PTHR46312">
    <property type="entry name" value="NACHT DOMAIN-CONTAINING PROTEIN"/>
    <property type="match status" value="1"/>
</dbReference>
<dbReference type="Pfam" id="PF05729">
    <property type="entry name" value="NACHT"/>
    <property type="match status" value="1"/>
</dbReference>
<dbReference type="SUPFAM" id="SSF52540">
    <property type="entry name" value="P-loop containing nucleoside triphosphate hydrolases"/>
    <property type="match status" value="1"/>
</dbReference>
<dbReference type="EMBL" id="CASHTH010002178">
    <property type="protein sequence ID" value="CAI8025773.1"/>
    <property type="molecule type" value="Genomic_DNA"/>
</dbReference>
<keyword evidence="4" id="KW-1185">Reference proteome</keyword>
<dbReference type="InterPro" id="IPR027417">
    <property type="entry name" value="P-loop_NTPase"/>
</dbReference>
<comment type="caution">
    <text evidence="3">The sequence shown here is derived from an EMBL/GenBank/DDBJ whole genome shotgun (WGS) entry which is preliminary data.</text>
</comment>
<dbReference type="PANTHER" id="PTHR46312:SF2">
    <property type="entry name" value="NUCLEOTIDE-BINDING OLIGOMERIZATION DOMAIN-CONTAINING PROTEIN 2-LIKE"/>
    <property type="match status" value="1"/>
</dbReference>
<evidence type="ECO:0000259" key="2">
    <source>
        <dbReference type="PROSITE" id="PS50837"/>
    </source>
</evidence>
<feature type="region of interest" description="Disordered" evidence="1">
    <location>
        <begin position="65"/>
        <end position="93"/>
    </location>
</feature>
<feature type="non-terminal residue" evidence="3">
    <location>
        <position position="1"/>
    </location>
</feature>
<dbReference type="Proteomes" id="UP001174909">
    <property type="component" value="Unassembled WGS sequence"/>
</dbReference>
<proteinExistence type="predicted"/>
<evidence type="ECO:0000313" key="4">
    <source>
        <dbReference type="Proteomes" id="UP001174909"/>
    </source>
</evidence>
<organism evidence="3 4">
    <name type="scientific">Geodia barretti</name>
    <name type="common">Barrett's horny sponge</name>
    <dbReference type="NCBI Taxonomy" id="519541"/>
    <lineage>
        <taxon>Eukaryota</taxon>
        <taxon>Metazoa</taxon>
        <taxon>Porifera</taxon>
        <taxon>Demospongiae</taxon>
        <taxon>Heteroscleromorpha</taxon>
        <taxon>Tetractinellida</taxon>
        <taxon>Astrophorina</taxon>
        <taxon>Geodiidae</taxon>
        <taxon>Geodia</taxon>
    </lineage>
</organism>
<evidence type="ECO:0000256" key="1">
    <source>
        <dbReference type="SAM" id="MobiDB-lite"/>
    </source>
</evidence>
<dbReference type="Gene3D" id="3.40.50.300">
    <property type="entry name" value="P-loop containing nucleotide triphosphate hydrolases"/>
    <property type="match status" value="1"/>
</dbReference>